<proteinExistence type="predicted"/>
<reference evidence="2" key="1">
    <citation type="journal article" date="2009" name="Genome Res.">
        <title>Comparative genomic analyses of the human fungal pathogens Coccidioides and their relatives.</title>
        <authorList>
            <person name="Sharpton T.J."/>
            <person name="Stajich J.E."/>
            <person name="Rounsley S.D."/>
            <person name="Gardner M.J."/>
            <person name="Wortman J.R."/>
            <person name="Jordar V.S."/>
            <person name="Maiti R."/>
            <person name="Kodira C.D."/>
            <person name="Neafsey D.E."/>
            <person name="Zeng Q."/>
            <person name="Hung C.-Y."/>
            <person name="McMahan C."/>
            <person name="Muszewska A."/>
            <person name="Grynberg M."/>
            <person name="Mandel M.A."/>
            <person name="Kellner E.M."/>
            <person name="Barker B.M."/>
            <person name="Galgiani J.N."/>
            <person name="Orbach M.J."/>
            <person name="Kirkland T.N."/>
            <person name="Cole G.T."/>
            <person name="Henn M.R."/>
            <person name="Birren B.W."/>
            <person name="Taylor J.W."/>
        </authorList>
    </citation>
    <scope>NUCLEOTIDE SEQUENCE [LARGE SCALE GENOMIC DNA]</scope>
    <source>
        <strain evidence="2">RS</strain>
    </source>
</reference>
<dbReference type="EMBL" id="GG704911">
    <property type="protein sequence ID" value="KJF60161.1"/>
    <property type="molecule type" value="Genomic_DNA"/>
</dbReference>
<dbReference type="GeneID" id="24164412"/>
<evidence type="ECO:0000313" key="1">
    <source>
        <dbReference type="EMBL" id="KJF60161.1"/>
    </source>
</evidence>
<dbReference type="Proteomes" id="UP000001261">
    <property type="component" value="Unassembled WGS sequence"/>
</dbReference>
<evidence type="ECO:0000313" key="2">
    <source>
        <dbReference type="Proteomes" id="UP000001261"/>
    </source>
</evidence>
<dbReference type="VEuPathDB" id="FungiDB:CIMG_12785"/>
<name>A0A0D8JT90_COCIM</name>
<keyword evidence="2" id="KW-1185">Reference proteome</keyword>
<sequence length="114" mass="12832">MSWTWMTAHGTLIGSLKICQPIFEAKTILERFTPGAMVTRCHPASQCVGSANWHSNHRRGGFFRFPGALVRQWRQSEIGRSPCWAALELAGIVRRIQTLVGFGRPRKVLKITAQ</sequence>
<gene>
    <name evidence="1" type="ORF">CIMG_12785</name>
</gene>
<dbReference type="InParanoid" id="A0A0D8JT90"/>
<reference evidence="2" key="2">
    <citation type="journal article" date="2010" name="Genome Res.">
        <title>Population genomic sequencing of Coccidioides fungi reveals recent hybridization and transposon control.</title>
        <authorList>
            <person name="Neafsey D.E."/>
            <person name="Barker B.M."/>
            <person name="Sharpton T.J."/>
            <person name="Stajich J.E."/>
            <person name="Park D.J."/>
            <person name="Whiston E."/>
            <person name="Hung C.-Y."/>
            <person name="McMahan C."/>
            <person name="White J."/>
            <person name="Sykes S."/>
            <person name="Heiman D."/>
            <person name="Young S."/>
            <person name="Zeng Q."/>
            <person name="Abouelleil A."/>
            <person name="Aftuck L."/>
            <person name="Bessette D."/>
            <person name="Brown A."/>
            <person name="FitzGerald M."/>
            <person name="Lui A."/>
            <person name="Macdonald J.P."/>
            <person name="Priest M."/>
            <person name="Orbach M.J."/>
            <person name="Galgiani J.N."/>
            <person name="Kirkland T.N."/>
            <person name="Cole G.T."/>
            <person name="Birren B.W."/>
            <person name="Henn M.R."/>
            <person name="Taylor J.W."/>
            <person name="Rounsley S.D."/>
        </authorList>
    </citation>
    <scope>GENOME REANNOTATION</scope>
    <source>
        <strain evidence="2">RS</strain>
    </source>
</reference>
<organism evidence="1 2">
    <name type="scientific">Coccidioides immitis (strain RS)</name>
    <name type="common">Valley fever fungus</name>
    <dbReference type="NCBI Taxonomy" id="246410"/>
    <lineage>
        <taxon>Eukaryota</taxon>
        <taxon>Fungi</taxon>
        <taxon>Dikarya</taxon>
        <taxon>Ascomycota</taxon>
        <taxon>Pezizomycotina</taxon>
        <taxon>Eurotiomycetes</taxon>
        <taxon>Eurotiomycetidae</taxon>
        <taxon>Onygenales</taxon>
        <taxon>Onygenaceae</taxon>
        <taxon>Coccidioides</taxon>
    </lineage>
</organism>
<dbReference type="KEGG" id="cim:CIMG_12785"/>
<protein>
    <submittedName>
        <fullName evidence="1">Uncharacterized protein</fullName>
    </submittedName>
</protein>
<dbReference type="RefSeq" id="XP_004445799.1">
    <property type="nucleotide sequence ID" value="XM_004445742.1"/>
</dbReference>
<accession>A0A0D8JT90</accession>
<dbReference type="AlphaFoldDB" id="A0A0D8JT90"/>